<dbReference type="SUPFAM" id="SSF56563">
    <property type="entry name" value="Major capsid protein gp5"/>
    <property type="match status" value="1"/>
</dbReference>
<keyword evidence="2" id="KW-1185">Reference proteome</keyword>
<evidence type="ECO:0008006" key="3">
    <source>
        <dbReference type="Google" id="ProtNLM"/>
    </source>
</evidence>
<reference evidence="1 2" key="1">
    <citation type="submission" date="2019-04" db="EMBL/GenBank/DDBJ databases">
        <authorList>
            <person name="Seth-Smith MB H."/>
            <person name="Seth-Smith H."/>
        </authorList>
    </citation>
    <scope>NUCLEOTIDE SEQUENCE [LARGE SCALE GENOMIC DNA]</scope>
    <source>
        <strain evidence="1">USB-603019</strain>
    </source>
</reference>
<dbReference type="Proteomes" id="UP000324288">
    <property type="component" value="Chromosome"/>
</dbReference>
<evidence type="ECO:0000313" key="2">
    <source>
        <dbReference type="Proteomes" id="UP000324288"/>
    </source>
</evidence>
<sequence>MIFPGEVKTAGDQITVDLMLQQPTRIANYLKDTITPNLILDQLYSSIGGVKGGAILFTKGGLSPYAETVDTIAPGAEYPTVRTAELEQAIAPVEKIGGKFYISDEAVDRNEMTELRLNTQRLSNSIVRALNKQAIQVLLAAYSAQSNAKEVKSASWKAALATAKLNASASTDPLAVLADATALLEAAELGATPNTLVVNPKDRANLVKMYQSDLKDVLAVWGVTLVTTPVIAEGEGYLLDRNTTGSYGVEKPLTVETDRVVGNDATMVKASVRMAFAVTSPQSVVKLTNLNSAK</sequence>
<dbReference type="Pfam" id="PF25209">
    <property type="entry name" value="Phage_capsid_4"/>
    <property type="match status" value="1"/>
</dbReference>
<evidence type="ECO:0000313" key="1">
    <source>
        <dbReference type="EMBL" id="VHO00645.1"/>
    </source>
</evidence>
<proteinExistence type="predicted"/>
<organism evidence="1 2">
    <name type="scientific">Lawsonella clevelandensis</name>
    <dbReference type="NCBI Taxonomy" id="1528099"/>
    <lineage>
        <taxon>Bacteria</taxon>
        <taxon>Bacillati</taxon>
        <taxon>Actinomycetota</taxon>
        <taxon>Actinomycetes</taxon>
        <taxon>Mycobacteriales</taxon>
        <taxon>Lawsonellaceae</taxon>
        <taxon>Lawsonella</taxon>
    </lineage>
</organism>
<gene>
    <name evidence="1" type="ORF">LC603019_00915</name>
</gene>
<accession>A0A5E3ZX52</accession>
<dbReference type="Gene3D" id="3.30.2320.10">
    <property type="entry name" value="hypothetical protein PF0899 domain"/>
    <property type="match status" value="1"/>
</dbReference>
<dbReference type="InterPro" id="IPR049995">
    <property type="entry name" value="Capsid_mycobact-type"/>
</dbReference>
<name>A0A5E3ZX52_9ACTN</name>
<dbReference type="NCBIfam" id="NF042926">
    <property type="entry name" value="capsid_Caudo_1"/>
    <property type="match status" value="1"/>
</dbReference>
<dbReference type="AlphaFoldDB" id="A0A5E3ZX52"/>
<dbReference type="RefSeq" id="WP_148417658.1">
    <property type="nucleotide sequence ID" value="NZ_LR584267.1"/>
</dbReference>
<dbReference type="EMBL" id="LR584267">
    <property type="protein sequence ID" value="VHO00645.1"/>
    <property type="molecule type" value="Genomic_DNA"/>
</dbReference>
<protein>
    <recommendedName>
        <fullName evidence="3">Phage major capsid protein</fullName>
    </recommendedName>
</protein>
<dbReference type="Gene3D" id="3.30.2400.10">
    <property type="entry name" value="Major capsid protein gp5"/>
    <property type="match status" value="1"/>
</dbReference>